<protein>
    <submittedName>
        <fullName evidence="2">Uncharacterized protein LOC111242087 isoform X1</fullName>
    </submittedName>
</protein>
<dbReference type="RefSeq" id="XP_022639866.1">
    <property type="nucleotide sequence ID" value="XM_022784145.1"/>
</dbReference>
<evidence type="ECO:0000313" key="1">
    <source>
        <dbReference type="Proteomes" id="UP000087766"/>
    </source>
</evidence>
<organism evidence="1 2">
    <name type="scientific">Vigna radiata var. radiata</name>
    <name type="common">Mung bean</name>
    <name type="synonym">Phaseolus aureus</name>
    <dbReference type="NCBI Taxonomy" id="3916"/>
    <lineage>
        <taxon>Eukaryota</taxon>
        <taxon>Viridiplantae</taxon>
        <taxon>Streptophyta</taxon>
        <taxon>Embryophyta</taxon>
        <taxon>Tracheophyta</taxon>
        <taxon>Spermatophyta</taxon>
        <taxon>Magnoliopsida</taxon>
        <taxon>eudicotyledons</taxon>
        <taxon>Gunneridae</taxon>
        <taxon>Pentapetalae</taxon>
        <taxon>rosids</taxon>
        <taxon>fabids</taxon>
        <taxon>Fabales</taxon>
        <taxon>Fabaceae</taxon>
        <taxon>Papilionoideae</taxon>
        <taxon>50 kb inversion clade</taxon>
        <taxon>NPAAA clade</taxon>
        <taxon>indigoferoid/millettioid clade</taxon>
        <taxon>Phaseoleae</taxon>
        <taxon>Vigna</taxon>
    </lineage>
</organism>
<accession>A0A3Q0F8G7</accession>
<reference evidence="2" key="2">
    <citation type="submission" date="2025-08" db="UniProtKB">
        <authorList>
            <consortium name="RefSeq"/>
        </authorList>
    </citation>
    <scope>IDENTIFICATION</scope>
    <source>
        <tissue evidence="2">Leaf</tissue>
    </source>
</reference>
<evidence type="ECO:0000313" key="2">
    <source>
        <dbReference type="RefSeq" id="XP_022639866.1"/>
    </source>
</evidence>
<reference evidence="1" key="1">
    <citation type="journal article" date="2014" name="Nat. Commun.">
        <title>Genome sequence of mungbean and insights into evolution within Vigna species.</title>
        <authorList>
            <person name="Kang Y.J."/>
            <person name="Kim S.K."/>
            <person name="Kim M.Y."/>
            <person name="Lestari P."/>
            <person name="Kim K.H."/>
            <person name="Ha B.K."/>
            <person name="Jun T.H."/>
            <person name="Hwang W.J."/>
            <person name="Lee T."/>
            <person name="Lee J."/>
            <person name="Shim S."/>
            <person name="Yoon M.Y."/>
            <person name="Jang Y.E."/>
            <person name="Han K.S."/>
            <person name="Taeprayoon P."/>
            <person name="Yoon N."/>
            <person name="Somta P."/>
            <person name="Tanya P."/>
            <person name="Kim K.S."/>
            <person name="Gwag J.G."/>
            <person name="Moon J.K."/>
            <person name="Lee Y.H."/>
            <person name="Park B.S."/>
            <person name="Bombarely A."/>
            <person name="Doyle J.J."/>
            <person name="Jackson S.A."/>
            <person name="Schafleitner R."/>
            <person name="Srinives P."/>
            <person name="Varshney R.K."/>
            <person name="Lee S.H."/>
        </authorList>
    </citation>
    <scope>NUCLEOTIDE SEQUENCE [LARGE SCALE GENOMIC DNA]</scope>
    <source>
        <strain evidence="1">cv. VC1973A</strain>
    </source>
</reference>
<keyword evidence="1" id="KW-1185">Reference proteome</keyword>
<name>A0A3Q0F8G7_VIGRR</name>
<dbReference type="AlphaFoldDB" id="A0A3Q0F8G7"/>
<sequence length="230" mass="26212">MNMVARQERQVCALFSLPLQEMHLHSEVTGEMLKLLPFSAKPSLAIGRKSCPRDGSDFKNERKQRGYCRILKRMEVEREEKKVRYLTLEDWIKASPGLKPCEGSFSSKNFQKKVHPCVSQSSGSLITETKDSLCLDRPMKHDEEGGEMLSSTSLNVKPERRVRFKLPHTIIYYSLDGPFSPEETYYNSQIDEGSFYSSICKEYSSNSSAEEPFLRLAVDILPLVSVSSKI</sequence>
<gene>
    <name evidence="2" type="primary">LOC111242087</name>
</gene>
<dbReference type="GeneID" id="111242087"/>
<dbReference type="OrthoDB" id="1671024at2759"/>
<dbReference type="Proteomes" id="UP000087766">
    <property type="component" value="Chromosome 7"/>
</dbReference>
<dbReference type="KEGG" id="vra:111242087"/>
<proteinExistence type="predicted"/>